<dbReference type="PROSITE" id="PS50011">
    <property type="entry name" value="PROTEIN_KINASE_DOM"/>
    <property type="match status" value="1"/>
</dbReference>
<evidence type="ECO:0000313" key="3">
    <source>
        <dbReference type="EMBL" id="KAF2686753.1"/>
    </source>
</evidence>
<organism evidence="3 4">
    <name type="scientific">Lentithecium fluviatile CBS 122367</name>
    <dbReference type="NCBI Taxonomy" id="1168545"/>
    <lineage>
        <taxon>Eukaryota</taxon>
        <taxon>Fungi</taxon>
        <taxon>Dikarya</taxon>
        <taxon>Ascomycota</taxon>
        <taxon>Pezizomycotina</taxon>
        <taxon>Dothideomycetes</taxon>
        <taxon>Pleosporomycetidae</taxon>
        <taxon>Pleosporales</taxon>
        <taxon>Massarineae</taxon>
        <taxon>Lentitheciaceae</taxon>
        <taxon>Lentithecium</taxon>
    </lineage>
</organism>
<dbReference type="Proteomes" id="UP000799291">
    <property type="component" value="Unassembled WGS sequence"/>
</dbReference>
<accession>A0A6G1J983</accession>
<evidence type="ECO:0000313" key="4">
    <source>
        <dbReference type="Proteomes" id="UP000799291"/>
    </source>
</evidence>
<sequence>MSKAGDREMEHGRHRHFSSTEDTHFIVAKQLGRGHYGSVDHVRSKFSKNIKPANILVKNDVVLITDFGTSRNWSDRSKGTTTGASGLYTLGCAAIEVVDCEARNGSSNIWSSGCIYLDIISVLKGETLVSKDQFFADNGNDGRNPRASPQAFRLWLSKLTSRLLGQLDTIWETSRKPENPSILGNQPLPRRIISAYEPEGQHFDLKIQPNPLAIHRAVTGGDYYEVHLHLYEDHDPNVRDEDDQSPLDLAIASGSIPLVGLLLKYGADSMSLDRNHECAYEKL</sequence>
<dbReference type="EMBL" id="MU005576">
    <property type="protein sequence ID" value="KAF2686753.1"/>
    <property type="molecule type" value="Genomic_DNA"/>
</dbReference>
<dbReference type="PROSITE" id="PS50088">
    <property type="entry name" value="ANK_REPEAT"/>
    <property type="match status" value="1"/>
</dbReference>
<dbReference type="SUPFAM" id="SSF56112">
    <property type="entry name" value="Protein kinase-like (PK-like)"/>
    <property type="match status" value="1"/>
</dbReference>
<dbReference type="GO" id="GO:0004672">
    <property type="term" value="F:protein kinase activity"/>
    <property type="evidence" value="ECO:0007669"/>
    <property type="project" value="InterPro"/>
</dbReference>
<name>A0A6G1J983_9PLEO</name>
<dbReference type="OrthoDB" id="4062651at2759"/>
<dbReference type="SUPFAM" id="SSF48403">
    <property type="entry name" value="Ankyrin repeat"/>
    <property type="match status" value="1"/>
</dbReference>
<dbReference type="GO" id="GO:0005524">
    <property type="term" value="F:ATP binding"/>
    <property type="evidence" value="ECO:0007669"/>
    <property type="project" value="InterPro"/>
</dbReference>
<gene>
    <name evidence="3" type="ORF">K458DRAFT_386714</name>
</gene>
<evidence type="ECO:0000256" key="1">
    <source>
        <dbReference type="PROSITE-ProRule" id="PRU00023"/>
    </source>
</evidence>
<feature type="repeat" description="ANK" evidence="1">
    <location>
        <begin position="242"/>
        <end position="274"/>
    </location>
</feature>
<dbReference type="Pfam" id="PF00069">
    <property type="entry name" value="Pkinase"/>
    <property type="match status" value="1"/>
</dbReference>
<protein>
    <recommendedName>
        <fullName evidence="2">Protein kinase domain-containing protein</fullName>
    </recommendedName>
</protein>
<dbReference type="InterPro" id="IPR002110">
    <property type="entry name" value="Ankyrin_rpt"/>
</dbReference>
<keyword evidence="1" id="KW-0040">ANK repeat</keyword>
<dbReference type="Gene3D" id="1.25.40.20">
    <property type="entry name" value="Ankyrin repeat-containing domain"/>
    <property type="match status" value="1"/>
</dbReference>
<dbReference type="AlphaFoldDB" id="A0A6G1J983"/>
<keyword evidence="4" id="KW-1185">Reference proteome</keyword>
<reference evidence="3" key="1">
    <citation type="journal article" date="2020" name="Stud. Mycol.">
        <title>101 Dothideomycetes genomes: a test case for predicting lifestyles and emergence of pathogens.</title>
        <authorList>
            <person name="Haridas S."/>
            <person name="Albert R."/>
            <person name="Binder M."/>
            <person name="Bloem J."/>
            <person name="Labutti K."/>
            <person name="Salamov A."/>
            <person name="Andreopoulos B."/>
            <person name="Baker S."/>
            <person name="Barry K."/>
            <person name="Bills G."/>
            <person name="Bluhm B."/>
            <person name="Cannon C."/>
            <person name="Castanera R."/>
            <person name="Culley D."/>
            <person name="Daum C."/>
            <person name="Ezra D."/>
            <person name="Gonzalez J."/>
            <person name="Henrissat B."/>
            <person name="Kuo A."/>
            <person name="Liang C."/>
            <person name="Lipzen A."/>
            <person name="Lutzoni F."/>
            <person name="Magnuson J."/>
            <person name="Mondo S."/>
            <person name="Nolan M."/>
            <person name="Ohm R."/>
            <person name="Pangilinan J."/>
            <person name="Park H.-J."/>
            <person name="Ramirez L."/>
            <person name="Alfaro M."/>
            <person name="Sun H."/>
            <person name="Tritt A."/>
            <person name="Yoshinaga Y."/>
            <person name="Zwiers L.-H."/>
            <person name="Turgeon B."/>
            <person name="Goodwin S."/>
            <person name="Spatafora J."/>
            <person name="Crous P."/>
            <person name="Grigoriev I."/>
        </authorList>
    </citation>
    <scope>NUCLEOTIDE SEQUENCE</scope>
    <source>
        <strain evidence="3">CBS 122367</strain>
    </source>
</reference>
<dbReference type="InterPro" id="IPR000719">
    <property type="entry name" value="Prot_kinase_dom"/>
</dbReference>
<feature type="domain" description="Protein kinase" evidence="2">
    <location>
        <begin position="1"/>
        <end position="189"/>
    </location>
</feature>
<evidence type="ECO:0000259" key="2">
    <source>
        <dbReference type="PROSITE" id="PS50011"/>
    </source>
</evidence>
<dbReference type="PROSITE" id="PS50297">
    <property type="entry name" value="ANK_REP_REGION"/>
    <property type="match status" value="1"/>
</dbReference>
<dbReference type="InterPro" id="IPR011009">
    <property type="entry name" value="Kinase-like_dom_sf"/>
</dbReference>
<dbReference type="Gene3D" id="1.10.510.10">
    <property type="entry name" value="Transferase(Phosphotransferase) domain 1"/>
    <property type="match status" value="1"/>
</dbReference>
<proteinExistence type="predicted"/>
<dbReference type="InterPro" id="IPR036770">
    <property type="entry name" value="Ankyrin_rpt-contain_sf"/>
</dbReference>